<feature type="non-terminal residue" evidence="1">
    <location>
        <position position="1"/>
    </location>
</feature>
<name>A0AAN8FIT2_TRICO</name>
<comment type="caution">
    <text evidence="1">The sequence shown here is derived from an EMBL/GenBank/DDBJ whole genome shotgun (WGS) entry which is preliminary data.</text>
</comment>
<keyword evidence="2" id="KW-1185">Reference proteome</keyword>
<dbReference type="EMBL" id="WIXE01018974">
    <property type="protein sequence ID" value="KAK5970450.1"/>
    <property type="molecule type" value="Genomic_DNA"/>
</dbReference>
<evidence type="ECO:0000313" key="2">
    <source>
        <dbReference type="Proteomes" id="UP001331761"/>
    </source>
</evidence>
<evidence type="ECO:0000313" key="1">
    <source>
        <dbReference type="EMBL" id="KAK5970450.1"/>
    </source>
</evidence>
<gene>
    <name evidence="1" type="ORF">GCK32_011990</name>
</gene>
<accession>A0AAN8FIT2</accession>
<reference evidence="1 2" key="1">
    <citation type="submission" date="2019-10" db="EMBL/GenBank/DDBJ databases">
        <title>Assembly and Annotation for the nematode Trichostrongylus colubriformis.</title>
        <authorList>
            <person name="Martin J."/>
        </authorList>
    </citation>
    <scope>NUCLEOTIDE SEQUENCE [LARGE SCALE GENOMIC DNA]</scope>
    <source>
        <strain evidence="1">G859</strain>
        <tissue evidence="1">Whole worm</tissue>
    </source>
</reference>
<proteinExistence type="predicted"/>
<dbReference type="AlphaFoldDB" id="A0AAN8FIT2"/>
<protein>
    <submittedName>
        <fullName evidence="1">Uncharacterized protein</fullName>
    </submittedName>
</protein>
<sequence>SHSIHFSCQPLVAEEKAKVSLRTCTRKLNWKREAGDLCECSVNAGVTDLKQYCTMFRLMSKKTSARRRS</sequence>
<dbReference type="Proteomes" id="UP001331761">
    <property type="component" value="Unassembled WGS sequence"/>
</dbReference>
<organism evidence="1 2">
    <name type="scientific">Trichostrongylus colubriformis</name>
    <name type="common">Black scour worm</name>
    <dbReference type="NCBI Taxonomy" id="6319"/>
    <lineage>
        <taxon>Eukaryota</taxon>
        <taxon>Metazoa</taxon>
        <taxon>Ecdysozoa</taxon>
        <taxon>Nematoda</taxon>
        <taxon>Chromadorea</taxon>
        <taxon>Rhabditida</taxon>
        <taxon>Rhabditina</taxon>
        <taxon>Rhabditomorpha</taxon>
        <taxon>Strongyloidea</taxon>
        <taxon>Trichostrongylidae</taxon>
        <taxon>Trichostrongylus</taxon>
    </lineage>
</organism>